<feature type="active site" description="O-(3'-phospho-DNA)-tyrosine intermediate" evidence="10">
    <location>
        <position position="284"/>
    </location>
</feature>
<feature type="active site" evidence="10">
    <location>
        <position position="249"/>
    </location>
</feature>
<evidence type="ECO:0000256" key="4">
    <source>
        <dbReference type="ARBA" id="ARBA00022618"/>
    </source>
</evidence>
<feature type="domain" description="Tyr recombinase" evidence="12">
    <location>
        <begin position="111"/>
        <end position="297"/>
    </location>
</feature>
<evidence type="ECO:0000256" key="9">
    <source>
        <dbReference type="ARBA" id="ARBA00023306"/>
    </source>
</evidence>
<dbReference type="NCBIfam" id="NF040815">
    <property type="entry name" value="recomb_XerA_Arch"/>
    <property type="match status" value="1"/>
</dbReference>
<dbReference type="Pfam" id="PF00589">
    <property type="entry name" value="Phage_integrase"/>
    <property type="match status" value="1"/>
</dbReference>
<dbReference type="GO" id="GO:0051301">
    <property type="term" value="P:cell division"/>
    <property type="evidence" value="ECO:0007669"/>
    <property type="project" value="UniProtKB-UniRule"/>
</dbReference>
<dbReference type="InterPro" id="IPR002104">
    <property type="entry name" value="Integrase_catalytic"/>
</dbReference>
<dbReference type="GO" id="GO:0005737">
    <property type="term" value="C:cytoplasm"/>
    <property type="evidence" value="ECO:0007669"/>
    <property type="project" value="UniProtKB-SubCell"/>
</dbReference>
<reference evidence="14 15" key="1">
    <citation type="journal article" date="2015" name="Microbiology (Mosc.)">
        <title>Genomics of the Weissella cibaria species with an examination of its metabolic traits.</title>
        <authorList>
            <person name="Lynch K.M."/>
            <person name="Lucid A."/>
            <person name="Arendt E.K."/>
            <person name="Sleator R.D."/>
            <person name="Lucey B."/>
            <person name="Coffey A."/>
        </authorList>
    </citation>
    <scope>NUCLEOTIDE SEQUENCE [LARGE SCALE GENOMIC DNA]</scope>
    <source>
        <strain evidence="14 15">MG1</strain>
    </source>
</reference>
<feature type="active site" evidence="10">
    <location>
        <position position="176"/>
    </location>
</feature>
<dbReference type="GO" id="GO:0009037">
    <property type="term" value="F:tyrosine-based site-specific recombinase activity"/>
    <property type="evidence" value="ECO:0007669"/>
    <property type="project" value="UniProtKB-UniRule"/>
</dbReference>
<comment type="subunit">
    <text evidence="10">Forms a cyclic heterotetrameric complex composed of two molecules of XerC and two molecules of XerD.</text>
</comment>
<keyword evidence="4 10" id="KW-0132">Cell division</keyword>
<dbReference type="AlphaFoldDB" id="A0A0D1KE72"/>
<dbReference type="InterPro" id="IPR023009">
    <property type="entry name" value="Tyrosine_recombinase_XerC/XerD"/>
</dbReference>
<dbReference type="InterPro" id="IPR050090">
    <property type="entry name" value="Tyrosine_recombinase_XerCD"/>
</dbReference>
<dbReference type="CDD" id="cd00798">
    <property type="entry name" value="INT_XerDC_C"/>
    <property type="match status" value="1"/>
</dbReference>
<keyword evidence="15" id="KW-1185">Reference proteome</keyword>
<dbReference type="Pfam" id="PF02899">
    <property type="entry name" value="Phage_int_SAM_1"/>
    <property type="match status" value="1"/>
</dbReference>
<dbReference type="PROSITE" id="PS51900">
    <property type="entry name" value="CB"/>
    <property type="match status" value="1"/>
</dbReference>
<dbReference type="RefSeq" id="WP_043708384.1">
    <property type="nucleotide sequence ID" value="NZ_JALOCT010000001.1"/>
</dbReference>
<dbReference type="InterPro" id="IPR010998">
    <property type="entry name" value="Integrase_recombinase_N"/>
</dbReference>
<evidence type="ECO:0000256" key="10">
    <source>
        <dbReference type="HAMAP-Rule" id="MF_01808"/>
    </source>
</evidence>
<dbReference type="NCBIfam" id="NF001399">
    <property type="entry name" value="PRK00283.1"/>
    <property type="match status" value="1"/>
</dbReference>
<comment type="subcellular location">
    <subcellularLocation>
        <location evidence="1 10">Cytoplasm</location>
    </subcellularLocation>
</comment>
<comment type="function">
    <text evidence="10">Site-specific tyrosine recombinase, which acts by catalyzing the cutting and rejoining of the recombining DNA molecules. The XerC-XerD complex is essential to convert dimers of the bacterial chromosome into monomers to permit their segregation at cell division. It also contributes to the segregational stability of plasmids.</text>
</comment>
<dbReference type="GO" id="GO:0006313">
    <property type="term" value="P:DNA transposition"/>
    <property type="evidence" value="ECO:0007669"/>
    <property type="project" value="UniProtKB-UniRule"/>
</dbReference>
<comment type="similarity">
    <text evidence="2 10">Belongs to the 'phage' integrase family. XerC subfamily.</text>
</comment>
<protein>
    <recommendedName>
        <fullName evidence="10 11">Tyrosine recombinase XerC</fullName>
    </recommendedName>
</protein>
<dbReference type="EMBL" id="JWHU01000034">
    <property type="protein sequence ID" value="KIU19853.1"/>
    <property type="molecule type" value="Genomic_DNA"/>
</dbReference>
<dbReference type="HAMAP" id="MF_01808">
    <property type="entry name" value="Recomb_XerC_XerD"/>
    <property type="match status" value="1"/>
</dbReference>
<dbReference type="PROSITE" id="PS51898">
    <property type="entry name" value="TYR_RECOMBINASE"/>
    <property type="match status" value="1"/>
</dbReference>
<dbReference type="SUPFAM" id="SSF56349">
    <property type="entry name" value="DNA breaking-rejoining enzymes"/>
    <property type="match status" value="1"/>
</dbReference>
<dbReference type="GO" id="GO:0003677">
    <property type="term" value="F:DNA binding"/>
    <property type="evidence" value="ECO:0007669"/>
    <property type="project" value="UniProtKB-UniRule"/>
</dbReference>
<evidence type="ECO:0000259" key="13">
    <source>
        <dbReference type="PROSITE" id="PS51900"/>
    </source>
</evidence>
<dbReference type="InterPro" id="IPR011010">
    <property type="entry name" value="DNA_brk_join_enz"/>
</dbReference>
<evidence type="ECO:0000256" key="7">
    <source>
        <dbReference type="ARBA" id="ARBA00023125"/>
    </source>
</evidence>
<dbReference type="InterPro" id="IPR011931">
    <property type="entry name" value="Recomb_XerC"/>
</dbReference>
<evidence type="ECO:0000256" key="6">
    <source>
        <dbReference type="ARBA" id="ARBA00022908"/>
    </source>
</evidence>
<evidence type="ECO:0000256" key="1">
    <source>
        <dbReference type="ARBA" id="ARBA00004496"/>
    </source>
</evidence>
<evidence type="ECO:0000259" key="12">
    <source>
        <dbReference type="PROSITE" id="PS51898"/>
    </source>
</evidence>
<evidence type="ECO:0000256" key="5">
    <source>
        <dbReference type="ARBA" id="ARBA00022829"/>
    </source>
</evidence>
<dbReference type="InterPro" id="IPR013762">
    <property type="entry name" value="Integrase-like_cat_sf"/>
</dbReference>
<evidence type="ECO:0000256" key="2">
    <source>
        <dbReference type="ARBA" id="ARBA00006657"/>
    </source>
</evidence>
<comment type="caution">
    <text evidence="14">The sequence shown here is derived from an EMBL/GenBank/DDBJ whole genome shotgun (WGS) entry which is preliminary data.</text>
</comment>
<dbReference type="eggNOG" id="COG4974">
    <property type="taxonomic scope" value="Bacteria"/>
</dbReference>
<feature type="active site" evidence="10">
    <location>
        <position position="152"/>
    </location>
</feature>
<accession>A0A0D1KE72</accession>
<evidence type="ECO:0000256" key="11">
    <source>
        <dbReference type="NCBIfam" id="TIGR02224"/>
    </source>
</evidence>
<name>A0A0D1KE72_9LACO</name>
<feature type="active site" evidence="10">
    <location>
        <position position="275"/>
    </location>
</feature>
<keyword evidence="8 10" id="KW-0233">DNA recombination</keyword>
<evidence type="ECO:0000256" key="3">
    <source>
        <dbReference type="ARBA" id="ARBA00022490"/>
    </source>
</evidence>
<sequence length="305" mass="34273">MDTATLTGLFLDYLRVERQYSEDTQKAYQSDITEFVGFLTDSGDGKPVDLTTIDQYDARVFLSMLYEKGDVSRTIARKVSSLRAFYRFLERNAVVTTNPFAGVQLKKAGQHLPRYFYEKELNKLFDVVMADTSMLGLRNRLLLEILYGTGARVSEAAGLTLGMLDQTARVITITGKGNKTRIVPYGQYAADALASYLRDARPQLLAKSQVMHDKLFVNQRGQALTASGIEYILKQLAKKAGLTQMISAHMFRHTYATDMLNNGADLRTVQQLLGHSSLSTTQIYTHVTTDALQKSYRDFFPRATE</sequence>
<dbReference type="InterPro" id="IPR044068">
    <property type="entry name" value="CB"/>
</dbReference>
<dbReference type="PANTHER" id="PTHR30349">
    <property type="entry name" value="PHAGE INTEGRASE-RELATED"/>
    <property type="match status" value="1"/>
</dbReference>
<keyword evidence="6 10" id="KW-0229">DNA integration</keyword>
<dbReference type="Proteomes" id="UP000032287">
    <property type="component" value="Unassembled WGS sequence"/>
</dbReference>
<feature type="domain" description="Core-binding (CB)" evidence="13">
    <location>
        <begin position="1"/>
        <end position="90"/>
    </location>
</feature>
<dbReference type="PATRIC" id="fig|137591.25.peg.1848"/>
<evidence type="ECO:0000256" key="8">
    <source>
        <dbReference type="ARBA" id="ARBA00023172"/>
    </source>
</evidence>
<feature type="active site" evidence="10">
    <location>
        <position position="252"/>
    </location>
</feature>
<keyword evidence="7 10" id="KW-0238">DNA-binding</keyword>
<dbReference type="PANTHER" id="PTHR30349:SF77">
    <property type="entry name" value="TYROSINE RECOMBINASE XERC"/>
    <property type="match status" value="1"/>
</dbReference>
<proteinExistence type="inferred from homology"/>
<keyword evidence="9 10" id="KW-0131">Cell cycle</keyword>
<evidence type="ECO:0000313" key="14">
    <source>
        <dbReference type="EMBL" id="KIU19853.1"/>
    </source>
</evidence>
<dbReference type="InterPro" id="IPR004107">
    <property type="entry name" value="Integrase_SAM-like_N"/>
</dbReference>
<organism evidence="14 15">
    <name type="scientific">Weissella cibaria</name>
    <dbReference type="NCBI Taxonomy" id="137591"/>
    <lineage>
        <taxon>Bacteria</taxon>
        <taxon>Bacillati</taxon>
        <taxon>Bacillota</taxon>
        <taxon>Bacilli</taxon>
        <taxon>Lactobacillales</taxon>
        <taxon>Lactobacillaceae</taxon>
        <taxon>Weissella</taxon>
    </lineage>
</organism>
<gene>
    <name evidence="10 14" type="primary">xerC</name>
    <name evidence="14" type="ORF">QX99_01876</name>
</gene>
<dbReference type="STRING" id="137591.AO080_07845"/>
<dbReference type="Gene3D" id="1.10.150.130">
    <property type="match status" value="1"/>
</dbReference>
<dbReference type="GO" id="GO:0007059">
    <property type="term" value="P:chromosome segregation"/>
    <property type="evidence" value="ECO:0007669"/>
    <property type="project" value="UniProtKB-UniRule"/>
</dbReference>
<dbReference type="NCBIfam" id="TIGR02224">
    <property type="entry name" value="recomb_XerC"/>
    <property type="match status" value="1"/>
</dbReference>
<evidence type="ECO:0000313" key="15">
    <source>
        <dbReference type="Proteomes" id="UP000032287"/>
    </source>
</evidence>
<keyword evidence="3 10" id="KW-0963">Cytoplasm</keyword>
<dbReference type="Gene3D" id="1.10.443.10">
    <property type="entry name" value="Intergrase catalytic core"/>
    <property type="match status" value="1"/>
</dbReference>
<keyword evidence="5 10" id="KW-0159">Chromosome partition</keyword>